<accession>G9I049</accession>
<feature type="transmembrane region" description="Helical" evidence="5">
    <location>
        <begin position="14"/>
        <end position="34"/>
    </location>
</feature>
<evidence type="ECO:0000256" key="2">
    <source>
        <dbReference type="ARBA" id="ARBA00022692"/>
    </source>
</evidence>
<evidence type="ECO:0000313" key="7">
    <source>
        <dbReference type="Proteomes" id="UP000029779"/>
    </source>
</evidence>
<proteinExistence type="predicted"/>
<dbReference type="Pfam" id="PF07690">
    <property type="entry name" value="MFS_1"/>
    <property type="match status" value="1"/>
</dbReference>
<evidence type="ECO:0000313" key="6">
    <source>
        <dbReference type="EMBL" id="AEW69572.1"/>
    </source>
</evidence>
<dbReference type="InterPro" id="IPR036259">
    <property type="entry name" value="MFS_trans_sf"/>
</dbReference>
<feature type="transmembrane region" description="Helical" evidence="5">
    <location>
        <begin position="126"/>
        <end position="153"/>
    </location>
</feature>
<dbReference type="PANTHER" id="PTHR23507">
    <property type="entry name" value="ZGC:174356"/>
    <property type="match status" value="1"/>
</dbReference>
<feature type="transmembrane region" description="Helical" evidence="5">
    <location>
        <begin position="165"/>
        <end position="187"/>
    </location>
</feature>
<feature type="transmembrane region" description="Helical" evidence="5">
    <location>
        <begin position="329"/>
        <end position="349"/>
    </location>
</feature>
<dbReference type="Gene3D" id="1.20.1250.20">
    <property type="entry name" value="MFS general substrate transporter like domains"/>
    <property type="match status" value="1"/>
</dbReference>
<feature type="transmembrane region" description="Helical" evidence="5">
    <location>
        <begin position="297"/>
        <end position="317"/>
    </location>
</feature>
<feature type="transmembrane region" description="Helical" evidence="5">
    <location>
        <begin position="74"/>
        <end position="91"/>
    </location>
</feature>
<evidence type="ECO:0000256" key="3">
    <source>
        <dbReference type="ARBA" id="ARBA00022989"/>
    </source>
</evidence>
<gene>
    <name evidence="6" type="primary">orf23</name>
    <name evidence="6" type="ORF">Hz2V023</name>
</gene>
<evidence type="ECO:0000256" key="4">
    <source>
        <dbReference type="ARBA" id="ARBA00023136"/>
    </source>
</evidence>
<keyword evidence="2 5" id="KW-0812">Transmembrane</keyword>
<dbReference type="RefSeq" id="YP_004956771.1">
    <property type="nucleotide sequence ID" value="NC_004156.2"/>
</dbReference>
<reference evidence="6 7" key="1">
    <citation type="journal article" date="2012" name="Viruses">
        <title>Analysis of the Genome of the Sexually Transmitted Insect Virus Helicoverpa zea Nudivirus 2.</title>
        <authorList>
            <person name="Burand J.P."/>
            <person name="Kim W."/>
            <person name="Afonso C.L."/>
            <person name="Tulman E.R."/>
            <person name="Kutish G.F."/>
            <person name="Lu Z."/>
            <person name="Rock D.L."/>
        </authorList>
    </citation>
    <scope>NUCLEOTIDE SEQUENCE [LARGE SCALE GENOMIC DNA]</scope>
    <source>
        <strain evidence="6">MS1</strain>
    </source>
</reference>
<comment type="subcellular location">
    <subcellularLocation>
        <location evidence="1">Membrane</location>
        <topology evidence="1">Multi-pass membrane protein</topology>
    </subcellularLocation>
</comment>
<organism evidence="6 7">
    <name type="scientific">Helicoverpa zea nudivirus 2</name>
    <name type="common">HzNV-2</name>
    <dbReference type="NCBI Taxonomy" id="1128424"/>
    <lineage>
        <taxon>Viruses</taxon>
        <taxon>Viruses incertae sedis</taxon>
        <taxon>Naldaviricetes</taxon>
        <taxon>Lefavirales</taxon>
        <taxon>Nudiviridae</taxon>
        <taxon>Betanudivirus</taxon>
        <taxon>Betanudivirus hezeae</taxon>
    </lineage>
</organism>
<keyword evidence="3 5" id="KW-1133">Transmembrane helix</keyword>
<keyword evidence="7" id="KW-1185">Reference proteome</keyword>
<dbReference type="GO" id="GO:0022857">
    <property type="term" value="F:transmembrane transporter activity"/>
    <property type="evidence" value="ECO:0007669"/>
    <property type="project" value="InterPro"/>
</dbReference>
<dbReference type="SUPFAM" id="SSF103473">
    <property type="entry name" value="MFS general substrate transporter"/>
    <property type="match status" value="1"/>
</dbReference>
<feature type="transmembrane region" description="Helical" evidence="5">
    <location>
        <begin position="193"/>
        <end position="215"/>
    </location>
</feature>
<dbReference type="PANTHER" id="PTHR23507:SF37">
    <property type="entry name" value="GH08173P"/>
    <property type="match status" value="1"/>
</dbReference>
<protein>
    <submittedName>
        <fullName evidence="6">Membrane transporter</fullName>
    </submittedName>
</protein>
<dbReference type="InterPro" id="IPR011701">
    <property type="entry name" value="MFS"/>
</dbReference>
<feature type="transmembrane region" description="Helical" evidence="5">
    <location>
        <begin position="387"/>
        <end position="410"/>
    </location>
</feature>
<evidence type="ECO:0000256" key="5">
    <source>
        <dbReference type="SAM" id="Phobius"/>
    </source>
</evidence>
<feature type="transmembrane region" description="Helical" evidence="5">
    <location>
        <begin position="355"/>
        <end position="375"/>
    </location>
</feature>
<feature type="transmembrane region" description="Helical" evidence="5">
    <location>
        <begin position="98"/>
        <end position="114"/>
    </location>
</feature>
<dbReference type="GeneID" id="11536461"/>
<feature type="transmembrane region" description="Helical" evidence="5">
    <location>
        <begin position="422"/>
        <end position="441"/>
    </location>
</feature>
<sequence>MGDKKQWLTVEPPMFLYMMAFMTTTVIEQAFYVYQACTVNHGYSPEVCHNISQYDDINNRVQQTVSTFHQWNGVASHVVPFILAFFLGSYSDRRGRKIVLVCGLVGKLFFSAMLTVNSLKSWPVEYIIYTASFPSALTGADLTIFAACFAYIADVSTVENRTLRVGILDAVYLSTMPTGVAIGSVLWKRFRSYPIMFAINTSLMIAATLYTILFLKWQTRPEQKSLKETGLKNALGDFFDLENINTTLNILVKKRPNNRRLFLWFILLSMAFYTFHRDERSVMYMYAIKEFKWDTTAYSHFRTYLSAMYVTAMLFGIPIMSRIFKWTDTLIVMLGAVAHICGHLVYAHAKIANLWYLGATLAALGPCVAPLLRSMASKVLPASERGVAYAFLSVMENAVGMFAAVAYSQLYKNTLDTQFSNATFYLTVGTLVAVFALMLTMSRMLKGKQLKDADSDDYGNSNDEMGHVLYNGGGSVQLLFNGKVAEYRDLPITNDLCNPEFRYLKNVKEFAY</sequence>
<dbReference type="EMBL" id="JN418988">
    <property type="protein sequence ID" value="AEW69572.1"/>
    <property type="molecule type" value="Genomic_DNA"/>
</dbReference>
<keyword evidence="4 5" id="KW-0472">Membrane</keyword>
<dbReference type="KEGG" id="vg:11536461"/>
<name>G9I049_HZNV2</name>
<organismHost>
    <name type="scientific">Helicoverpa zea</name>
    <name type="common">Corn earworm moth</name>
    <name type="synonym">Heliothis zea</name>
    <dbReference type="NCBI Taxonomy" id="7113"/>
</organismHost>
<evidence type="ECO:0000256" key="1">
    <source>
        <dbReference type="ARBA" id="ARBA00004141"/>
    </source>
</evidence>
<dbReference type="Proteomes" id="UP000029779">
    <property type="component" value="Segment"/>
</dbReference>
<feature type="transmembrane region" description="Helical" evidence="5">
    <location>
        <begin position="261"/>
        <end position="277"/>
    </location>
</feature>
<dbReference type="GO" id="GO:0016020">
    <property type="term" value="C:membrane"/>
    <property type="evidence" value="ECO:0007669"/>
    <property type="project" value="UniProtKB-SubCell"/>
</dbReference>